<evidence type="ECO:0000313" key="1">
    <source>
        <dbReference type="EMBL" id="CDW76312.1"/>
    </source>
</evidence>
<dbReference type="InParanoid" id="A0A078A3B8"/>
<gene>
    <name evidence="1" type="primary">Contig2655.g2846</name>
    <name evidence="1" type="ORF">STYLEM_5312</name>
</gene>
<protein>
    <submittedName>
        <fullName evidence="1">Uncharacterized protein</fullName>
    </submittedName>
</protein>
<name>A0A078A3B8_STYLE</name>
<dbReference type="EMBL" id="CCKQ01005158">
    <property type="protein sequence ID" value="CDW76312.1"/>
    <property type="molecule type" value="Genomic_DNA"/>
</dbReference>
<dbReference type="Proteomes" id="UP000039865">
    <property type="component" value="Unassembled WGS sequence"/>
</dbReference>
<evidence type="ECO:0000313" key="2">
    <source>
        <dbReference type="Proteomes" id="UP000039865"/>
    </source>
</evidence>
<reference evidence="1 2" key="1">
    <citation type="submission" date="2014-06" db="EMBL/GenBank/DDBJ databases">
        <authorList>
            <person name="Swart Estienne"/>
        </authorList>
    </citation>
    <scope>NUCLEOTIDE SEQUENCE [LARGE SCALE GENOMIC DNA]</scope>
    <source>
        <strain evidence="1 2">130c</strain>
    </source>
</reference>
<proteinExistence type="predicted"/>
<sequence>MQQQSIKHIQNRYLKTREKETESLTDELPKEVCIELEDDGLFESDDDDYDTRNTQPTNRSNTLLINFLGQNRKLTNEKQLKFGSCKGFSSERKNVILKKVSQDQLKYLKQVILSKQSDYSHTKNNYAESSFQGSSVNLLNHNKKSLGFSGQYEYSKSQENTMSFRPKTASEQNEFIFGEVRQPLFSKNHFLKENQNKLNQNQQQYSSLRPISAYIGIQSQMSNINSSDYDYQIPMRSFDNSKPEEGQSDTVSKRQIMKYNSLLEKQNRIEQFDRDQDILANGQVIVKTQSLTQRETPNLAVLKSNAPLSSIIISQQNIQTRRAIKDINLSQNSTHKIQSLISATDNTKLKKQEIIQLSQKEYNEYMKSRQPINTTGNISDQQNNSNNVGQNMLTGIPIFQKDERETKIIPINKHKKQVSHDNYFSLNSTSTTSFILRPDLLGHRTKRENEFIVKSYFTKREFGANREQRTGSYGASYTNIGDQVDSLGKSQKFKMILKKGESSKNQSQDQGKKKRIIWDLYTTVHTYDNF</sequence>
<dbReference type="AlphaFoldDB" id="A0A078A3B8"/>
<keyword evidence="2" id="KW-1185">Reference proteome</keyword>
<accession>A0A078A3B8</accession>
<organism evidence="1 2">
    <name type="scientific">Stylonychia lemnae</name>
    <name type="common">Ciliate</name>
    <dbReference type="NCBI Taxonomy" id="5949"/>
    <lineage>
        <taxon>Eukaryota</taxon>
        <taxon>Sar</taxon>
        <taxon>Alveolata</taxon>
        <taxon>Ciliophora</taxon>
        <taxon>Intramacronucleata</taxon>
        <taxon>Spirotrichea</taxon>
        <taxon>Stichotrichia</taxon>
        <taxon>Sporadotrichida</taxon>
        <taxon>Oxytrichidae</taxon>
        <taxon>Stylonychinae</taxon>
        <taxon>Stylonychia</taxon>
    </lineage>
</organism>